<organism evidence="1 2">
    <name type="scientific">Burkholderia cepacia</name>
    <name type="common">Pseudomonas cepacia</name>
    <dbReference type="NCBI Taxonomy" id="292"/>
    <lineage>
        <taxon>Bacteria</taxon>
        <taxon>Pseudomonadati</taxon>
        <taxon>Pseudomonadota</taxon>
        <taxon>Betaproteobacteria</taxon>
        <taxon>Burkholderiales</taxon>
        <taxon>Burkholderiaceae</taxon>
        <taxon>Burkholderia</taxon>
        <taxon>Burkholderia cepacia complex</taxon>
    </lineage>
</organism>
<sequence>MSTPKQRLGRPAARAPRKRNGALTRLRAQIDEGLLRIVPRALCRATLETYTGSGEGVLYRLGTQHYVWVHFFGNATSRSQYRAIVTTARKVVVQASKECVLCRDADDVIAALVAEIRRLQKAGVM</sequence>
<gene>
    <name evidence="1" type="ORF">E3D37_26605</name>
</gene>
<proteinExistence type="predicted"/>
<dbReference type="AlphaFoldDB" id="A0AAX2RK92"/>
<name>A0AAX2RK92_BURCE</name>
<dbReference type="EMBL" id="SNSQ01000035">
    <property type="protein sequence ID" value="TEU41593.1"/>
    <property type="molecule type" value="Genomic_DNA"/>
</dbReference>
<protein>
    <recommendedName>
        <fullName evidence="3">DUF721 domain-containing protein</fullName>
    </recommendedName>
</protein>
<evidence type="ECO:0008006" key="3">
    <source>
        <dbReference type="Google" id="ProtNLM"/>
    </source>
</evidence>
<dbReference type="Proteomes" id="UP000298234">
    <property type="component" value="Unassembled WGS sequence"/>
</dbReference>
<evidence type="ECO:0000313" key="1">
    <source>
        <dbReference type="EMBL" id="TEU41593.1"/>
    </source>
</evidence>
<dbReference type="RefSeq" id="WP_134256811.1">
    <property type="nucleotide sequence ID" value="NZ_SNSG01000032.1"/>
</dbReference>
<comment type="caution">
    <text evidence="1">The sequence shown here is derived from an EMBL/GenBank/DDBJ whole genome shotgun (WGS) entry which is preliminary data.</text>
</comment>
<evidence type="ECO:0000313" key="2">
    <source>
        <dbReference type="Proteomes" id="UP000298234"/>
    </source>
</evidence>
<accession>A0AAX2RK92</accession>
<reference evidence="1 2" key="1">
    <citation type="submission" date="2019-03" db="EMBL/GenBank/DDBJ databases">
        <title>Burkholderia cepacia outbreak.</title>
        <authorList>
            <person name="Farzana R."/>
            <person name="Walsh T.R."/>
        </authorList>
    </citation>
    <scope>NUCLEOTIDE SEQUENCE [LARGE SCALE GENOMIC DNA]</scope>
    <source>
        <strain evidence="2">d13</strain>
    </source>
</reference>